<comment type="similarity">
    <text evidence="9 10">Belongs to the TrpA family.</text>
</comment>
<evidence type="ECO:0000256" key="1">
    <source>
        <dbReference type="ARBA" id="ARBA00003365"/>
    </source>
</evidence>
<dbReference type="PANTHER" id="PTHR43406">
    <property type="entry name" value="TRYPTOPHAN SYNTHASE, ALPHA CHAIN"/>
    <property type="match status" value="1"/>
</dbReference>
<evidence type="ECO:0000256" key="10">
    <source>
        <dbReference type="RuleBase" id="RU003662"/>
    </source>
</evidence>
<dbReference type="PROSITE" id="PS00167">
    <property type="entry name" value="TRP_SYNTHASE_ALPHA"/>
    <property type="match status" value="1"/>
</dbReference>
<dbReference type="InterPro" id="IPR018204">
    <property type="entry name" value="Trp_synthase_alpha_AS"/>
</dbReference>
<dbReference type="STRING" id="487184.SAMN05216421_2983"/>
<comment type="catalytic activity">
    <reaction evidence="8 9">
        <text>(1S,2R)-1-C-(indol-3-yl)glycerol 3-phosphate + L-serine = D-glyceraldehyde 3-phosphate + L-tryptophan + H2O</text>
        <dbReference type="Rhea" id="RHEA:10532"/>
        <dbReference type="ChEBI" id="CHEBI:15377"/>
        <dbReference type="ChEBI" id="CHEBI:33384"/>
        <dbReference type="ChEBI" id="CHEBI:57912"/>
        <dbReference type="ChEBI" id="CHEBI:58866"/>
        <dbReference type="ChEBI" id="CHEBI:59776"/>
        <dbReference type="EC" id="4.2.1.20"/>
    </reaction>
</comment>
<feature type="active site" description="Proton acceptor" evidence="9">
    <location>
        <position position="49"/>
    </location>
</feature>
<dbReference type="RefSeq" id="WP_093396348.1">
    <property type="nucleotide sequence ID" value="NZ_LT629736.1"/>
</dbReference>
<keyword evidence="7 9" id="KW-0456">Lyase</keyword>
<evidence type="ECO:0000256" key="9">
    <source>
        <dbReference type="HAMAP-Rule" id="MF_00131"/>
    </source>
</evidence>
<keyword evidence="4 9" id="KW-0028">Amino-acid biosynthesis</keyword>
<evidence type="ECO:0000256" key="6">
    <source>
        <dbReference type="ARBA" id="ARBA00023141"/>
    </source>
</evidence>
<dbReference type="SUPFAM" id="SSF51366">
    <property type="entry name" value="Ribulose-phoshate binding barrel"/>
    <property type="match status" value="1"/>
</dbReference>
<evidence type="ECO:0000256" key="5">
    <source>
        <dbReference type="ARBA" id="ARBA00022822"/>
    </source>
</evidence>
<dbReference type="Gene3D" id="3.20.20.70">
    <property type="entry name" value="Aldolase class I"/>
    <property type="match status" value="1"/>
</dbReference>
<proteinExistence type="inferred from homology"/>
<dbReference type="InterPro" id="IPR011060">
    <property type="entry name" value="RibuloseP-bd_barrel"/>
</dbReference>
<dbReference type="HAMAP" id="MF_00131">
    <property type="entry name" value="Trp_synth_alpha"/>
    <property type="match status" value="1"/>
</dbReference>
<evidence type="ECO:0000256" key="8">
    <source>
        <dbReference type="ARBA" id="ARBA00049047"/>
    </source>
</evidence>
<name>A0A1H1XX15_9GAMM</name>
<reference evidence="12" key="1">
    <citation type="submission" date="2016-10" db="EMBL/GenBank/DDBJ databases">
        <authorList>
            <person name="Varghese N."/>
            <person name="Submissions S."/>
        </authorList>
    </citation>
    <scope>NUCLEOTIDE SEQUENCE [LARGE SCALE GENOMIC DNA]</scope>
    <source>
        <strain evidence="12">NRRL B-51270</strain>
    </source>
</reference>
<evidence type="ECO:0000256" key="7">
    <source>
        <dbReference type="ARBA" id="ARBA00023239"/>
    </source>
</evidence>
<dbReference type="NCBIfam" id="TIGR00262">
    <property type="entry name" value="trpA"/>
    <property type="match status" value="1"/>
</dbReference>
<dbReference type="CDD" id="cd04724">
    <property type="entry name" value="Tryptophan_synthase_alpha"/>
    <property type="match status" value="1"/>
</dbReference>
<comment type="subunit">
    <text evidence="3 9">Tetramer of two alpha and two beta chains.</text>
</comment>
<evidence type="ECO:0000313" key="11">
    <source>
        <dbReference type="EMBL" id="SDT13797.1"/>
    </source>
</evidence>
<dbReference type="AlphaFoldDB" id="A0A1H1XX15"/>
<dbReference type="GO" id="GO:0005829">
    <property type="term" value="C:cytosol"/>
    <property type="evidence" value="ECO:0007669"/>
    <property type="project" value="TreeGrafter"/>
</dbReference>
<dbReference type="InterPro" id="IPR002028">
    <property type="entry name" value="Trp_synthase_suA"/>
</dbReference>
<evidence type="ECO:0000256" key="3">
    <source>
        <dbReference type="ARBA" id="ARBA00011270"/>
    </source>
</evidence>
<dbReference type="InterPro" id="IPR013785">
    <property type="entry name" value="Aldolase_TIM"/>
</dbReference>
<comment type="pathway">
    <text evidence="2 9">Amino-acid biosynthesis; L-tryptophan biosynthesis; L-tryptophan from chorismate: step 5/5.</text>
</comment>
<dbReference type="EC" id="4.2.1.20" evidence="9"/>
<organism evidence="11 12">
    <name type="scientific">Halopseudomonas xinjiangensis</name>
    <dbReference type="NCBI Taxonomy" id="487184"/>
    <lineage>
        <taxon>Bacteria</taxon>
        <taxon>Pseudomonadati</taxon>
        <taxon>Pseudomonadota</taxon>
        <taxon>Gammaproteobacteria</taxon>
        <taxon>Pseudomonadales</taxon>
        <taxon>Pseudomonadaceae</taxon>
        <taxon>Halopseudomonas</taxon>
    </lineage>
</organism>
<dbReference type="Proteomes" id="UP000243207">
    <property type="component" value="Chromosome I"/>
</dbReference>
<evidence type="ECO:0000256" key="2">
    <source>
        <dbReference type="ARBA" id="ARBA00004733"/>
    </source>
</evidence>
<protein>
    <recommendedName>
        <fullName evidence="9">Tryptophan synthase alpha chain</fullName>
        <ecNumber evidence="9">4.2.1.20</ecNumber>
    </recommendedName>
</protein>
<keyword evidence="12" id="KW-1185">Reference proteome</keyword>
<dbReference type="OrthoDB" id="9804578at2"/>
<keyword evidence="6 9" id="KW-0057">Aromatic amino acid biosynthesis</keyword>
<keyword evidence="5 9" id="KW-0822">Tryptophan biosynthesis</keyword>
<dbReference type="EMBL" id="LT629736">
    <property type="protein sequence ID" value="SDT13797.1"/>
    <property type="molecule type" value="Genomic_DNA"/>
</dbReference>
<evidence type="ECO:0000256" key="4">
    <source>
        <dbReference type="ARBA" id="ARBA00022605"/>
    </source>
</evidence>
<accession>A0A1H1XX15</accession>
<sequence>MNRLQQRFADLREEGRSALITYLCAGDPDPATSLAMLRALPAAGADIIELGMPFSDPMADGPVIQAATQRALRAGQTLRGTLDQVRTFREQDSRTPLVLMGYYNPIHRYGSEAFVQDARAAGVDGLLIVDLPAEHADELGNFAAGDSLAILPMAAPGTDDLRLPRVLNGRGGFVYYVSVNGVTGAGAAEVGEVQRAVQRIKQHSDLPVCVGFGIRTPAQVTAVASVAEGVVVGSALVDCLIRSGVDAALQLTRELAAALRPVSSDEAQQTPVPSQV</sequence>
<dbReference type="Pfam" id="PF00290">
    <property type="entry name" value="Trp_syntA"/>
    <property type="match status" value="1"/>
</dbReference>
<dbReference type="GO" id="GO:0004834">
    <property type="term" value="F:tryptophan synthase activity"/>
    <property type="evidence" value="ECO:0007669"/>
    <property type="project" value="UniProtKB-UniRule"/>
</dbReference>
<dbReference type="UniPathway" id="UPA00035">
    <property type="reaction ID" value="UER00044"/>
</dbReference>
<dbReference type="PANTHER" id="PTHR43406:SF1">
    <property type="entry name" value="TRYPTOPHAN SYNTHASE ALPHA CHAIN, CHLOROPLASTIC"/>
    <property type="match status" value="1"/>
</dbReference>
<feature type="active site" description="Proton acceptor" evidence="9">
    <location>
        <position position="60"/>
    </location>
</feature>
<comment type="function">
    <text evidence="1 9">The alpha subunit is responsible for the aldol cleavage of indoleglycerol phosphate to indole and glyceraldehyde 3-phosphate.</text>
</comment>
<gene>
    <name evidence="9" type="primary">trpA</name>
    <name evidence="11" type="ORF">SAMN05216421_2983</name>
</gene>
<evidence type="ECO:0000313" key="12">
    <source>
        <dbReference type="Proteomes" id="UP000243207"/>
    </source>
</evidence>
<dbReference type="FunFam" id="3.20.20.70:FF:000037">
    <property type="entry name" value="Tryptophan synthase alpha chain"/>
    <property type="match status" value="1"/>
</dbReference>